<evidence type="ECO:0000256" key="4">
    <source>
        <dbReference type="ARBA" id="ARBA00023043"/>
    </source>
</evidence>
<dbReference type="Proteomes" id="UP000203987">
    <property type="component" value="Genome"/>
</dbReference>
<comment type="function">
    <text evidence="5">Suppresses the host immune response through NF-kappa-B inactivation. Possesses ankyrin repeat domains required for NF-kappa-B binding but lacks the regulatory regions required for dissociation from NF-kappa-B and degradation. Therefore, prevents host NF-kappa-B release and subsequent activation.</text>
</comment>
<dbReference type="InterPro" id="IPR036770">
    <property type="entry name" value="Ankyrin_rpt-contain_sf"/>
</dbReference>
<evidence type="ECO:0000256" key="1">
    <source>
        <dbReference type="ARBA" id="ARBA00022581"/>
    </source>
</evidence>
<name>A2PZV2_9VIRU</name>
<dbReference type="PANTHER" id="PTHR46680:SF3">
    <property type="entry name" value="NF-KAPPA-B INHIBITOR CACTUS"/>
    <property type="match status" value="1"/>
</dbReference>
<dbReference type="GO" id="GO:0051059">
    <property type="term" value="F:NF-kappaB binding"/>
    <property type="evidence" value="ECO:0007669"/>
    <property type="project" value="TreeGrafter"/>
</dbReference>
<evidence type="ECO:0000256" key="3">
    <source>
        <dbReference type="ARBA" id="ARBA00022863"/>
    </source>
</evidence>
<feature type="compositionally biased region" description="Acidic residues" evidence="6">
    <location>
        <begin position="159"/>
        <end position="173"/>
    </location>
</feature>
<dbReference type="Pfam" id="PF12796">
    <property type="entry name" value="Ank_2"/>
    <property type="match status" value="1"/>
</dbReference>
<proteinExistence type="predicted"/>
<dbReference type="InterPro" id="IPR051070">
    <property type="entry name" value="NF-kappa-B_inhibitor"/>
</dbReference>
<evidence type="ECO:0000313" key="8">
    <source>
        <dbReference type="Proteomes" id="UP000203987"/>
    </source>
</evidence>
<dbReference type="GO" id="GO:0085034">
    <property type="term" value="P:symbiont-mediated suppression of host NF-kappaB cascade"/>
    <property type="evidence" value="ECO:0007669"/>
    <property type="project" value="UniProtKB-KW"/>
</dbReference>
<dbReference type="OrthoDB" id="27367at10239"/>
<keyword evidence="1" id="KW-0945">Host-virus interaction</keyword>
<dbReference type="KEGG" id="vg:5179579"/>
<dbReference type="SUPFAM" id="SSF48403">
    <property type="entry name" value="Ankyrin repeat"/>
    <property type="match status" value="1"/>
</dbReference>
<dbReference type="SMART" id="SM00248">
    <property type="entry name" value="ANK"/>
    <property type="match status" value="2"/>
</dbReference>
<keyword evidence="3" id="KW-1100">Inhibition of host NF-kappa-B by virus</keyword>
<protein>
    <submittedName>
        <fullName evidence="7">GfV-B55-ORF1</fullName>
    </submittedName>
</protein>
<dbReference type="Gene3D" id="1.25.40.20">
    <property type="entry name" value="Ankyrin repeat-containing domain"/>
    <property type="match status" value="1"/>
</dbReference>
<dbReference type="PANTHER" id="PTHR46680">
    <property type="entry name" value="NF-KAPPA-B INHIBITOR ALPHA"/>
    <property type="match status" value="1"/>
</dbReference>
<dbReference type="EMBL" id="AB289967">
    <property type="protein sequence ID" value="BAF45524.1"/>
    <property type="molecule type" value="Genomic_DNA"/>
</dbReference>
<keyword evidence="4" id="KW-0040">ANK repeat</keyword>
<evidence type="ECO:0000256" key="5">
    <source>
        <dbReference type="ARBA" id="ARBA00037244"/>
    </source>
</evidence>
<evidence type="ECO:0000256" key="6">
    <source>
        <dbReference type="SAM" id="MobiDB-lite"/>
    </source>
</evidence>
<dbReference type="RefSeq" id="YP_001029391.1">
    <property type="nucleotide sequence ID" value="NC_008895.1"/>
</dbReference>
<reference evidence="7 8" key="1">
    <citation type="journal article" date="2007" name="J. Virol.">
        <title>Genomic and morphological features of a banchine polydnavirus: comparison with bracoviruses and ichnoviruses.</title>
        <authorList>
            <person name="Lapointe R."/>
            <person name="Tanaka K."/>
            <person name="Barney W.E."/>
            <person name="Whitfield J.B."/>
            <person name="Banks J.C."/>
            <person name="Beliveau C."/>
            <person name="Stoltz D."/>
            <person name="Webb B.A."/>
            <person name="Cusson M."/>
        </authorList>
    </citation>
    <scope>NUCLEOTIDE SEQUENCE [LARGE SCALE GENOMIC DNA]</scope>
</reference>
<feature type="region of interest" description="Disordered" evidence="6">
    <location>
        <begin position="159"/>
        <end position="180"/>
    </location>
</feature>
<keyword evidence="2" id="KW-0677">Repeat</keyword>
<organism evidence="7 8">
    <name type="scientific">Ichnoviriform fumiferanae</name>
    <dbReference type="NCBI Taxonomy" id="419435"/>
    <lineage>
        <taxon>Viruses</taxon>
        <taxon>Viruses incertae sedis</taxon>
        <taxon>Polydnaviriformidae</taxon>
        <taxon>Ichnoviriform</taxon>
    </lineage>
</organism>
<dbReference type="GeneID" id="5179579"/>
<accession>A2PZV2</accession>
<dbReference type="GO" id="GO:0071356">
    <property type="term" value="P:cellular response to tumor necrosis factor"/>
    <property type="evidence" value="ECO:0007669"/>
    <property type="project" value="TreeGrafter"/>
</dbReference>
<evidence type="ECO:0000256" key="2">
    <source>
        <dbReference type="ARBA" id="ARBA00022737"/>
    </source>
</evidence>
<sequence length="180" mass="20221">MEIFPMDGLFKKNTMGNNIFHEIAIEGSLLMLRRIRDNVNEQMDTYLSDTNDQGETCIVIAADRHRGRLAIELIEIFVGLGADINGTDNEGNTALHYTVFNEDHALASWLYQQPGINLNAANHDELTPLGLAIQLNIQGMKAFLDFLEAARAVLIEWNDSDDDDDDEDDDDDDVSTRRHG</sequence>
<dbReference type="InterPro" id="IPR002110">
    <property type="entry name" value="Ankyrin_rpt"/>
</dbReference>
<evidence type="ECO:0000313" key="7">
    <source>
        <dbReference type="EMBL" id="BAF45524.1"/>
    </source>
</evidence>